<proteinExistence type="predicted"/>
<evidence type="ECO:0000313" key="5">
    <source>
        <dbReference type="EMBL" id="KAF1911244.1"/>
    </source>
</evidence>
<dbReference type="InterPro" id="IPR000675">
    <property type="entry name" value="Cutinase/axe"/>
</dbReference>
<dbReference type="InterPro" id="IPR029058">
    <property type="entry name" value="AB_hydrolase_fold"/>
</dbReference>
<dbReference type="GO" id="GO:0052689">
    <property type="term" value="F:carboxylic ester hydrolase activity"/>
    <property type="evidence" value="ECO:0007669"/>
    <property type="project" value="UniProtKB-ARBA"/>
</dbReference>
<dbReference type="OrthoDB" id="2586582at2759"/>
<name>A0A6A5Q9H4_AMPQU</name>
<evidence type="ECO:0000256" key="4">
    <source>
        <dbReference type="SAM" id="SignalP"/>
    </source>
</evidence>
<evidence type="ECO:0000256" key="3">
    <source>
        <dbReference type="SAM" id="MobiDB-lite"/>
    </source>
</evidence>
<accession>A0A6A5Q9H4</accession>
<reference evidence="5" key="1">
    <citation type="journal article" date="2020" name="Stud. Mycol.">
        <title>101 Dothideomycetes genomes: a test case for predicting lifestyles and emergence of pathogens.</title>
        <authorList>
            <person name="Haridas S."/>
            <person name="Albert R."/>
            <person name="Binder M."/>
            <person name="Bloem J."/>
            <person name="Labutti K."/>
            <person name="Salamov A."/>
            <person name="Andreopoulos B."/>
            <person name="Baker S."/>
            <person name="Barry K."/>
            <person name="Bills G."/>
            <person name="Bluhm B."/>
            <person name="Cannon C."/>
            <person name="Castanera R."/>
            <person name="Culley D."/>
            <person name="Daum C."/>
            <person name="Ezra D."/>
            <person name="Gonzalez J."/>
            <person name="Henrissat B."/>
            <person name="Kuo A."/>
            <person name="Liang C."/>
            <person name="Lipzen A."/>
            <person name="Lutzoni F."/>
            <person name="Magnuson J."/>
            <person name="Mondo S."/>
            <person name="Nolan M."/>
            <person name="Ohm R."/>
            <person name="Pangilinan J."/>
            <person name="Park H.-J."/>
            <person name="Ramirez L."/>
            <person name="Alfaro M."/>
            <person name="Sun H."/>
            <person name="Tritt A."/>
            <person name="Yoshinaga Y."/>
            <person name="Zwiers L.-H."/>
            <person name="Turgeon B."/>
            <person name="Goodwin S."/>
            <person name="Spatafora J."/>
            <person name="Crous P."/>
            <person name="Grigoriev I."/>
        </authorList>
    </citation>
    <scope>NUCLEOTIDE SEQUENCE</scope>
    <source>
        <strain evidence="5">HMLAC05119</strain>
    </source>
</reference>
<dbReference type="Proteomes" id="UP000800096">
    <property type="component" value="Unassembled WGS sequence"/>
</dbReference>
<dbReference type="SMART" id="SM01110">
    <property type="entry name" value="Cutinase"/>
    <property type="match status" value="1"/>
</dbReference>
<evidence type="ECO:0000313" key="6">
    <source>
        <dbReference type="Proteomes" id="UP000800096"/>
    </source>
</evidence>
<dbReference type="PANTHER" id="PTHR33630">
    <property type="entry name" value="CUTINASE RV1984C-RELATED-RELATED"/>
    <property type="match status" value="1"/>
</dbReference>
<keyword evidence="1 5" id="KW-0378">Hydrolase</keyword>
<dbReference type="AlphaFoldDB" id="A0A6A5Q9H4"/>
<feature type="compositionally biased region" description="Polar residues" evidence="3">
    <location>
        <begin position="258"/>
        <end position="280"/>
    </location>
</feature>
<dbReference type="EMBL" id="ML979145">
    <property type="protein sequence ID" value="KAF1911244.1"/>
    <property type="molecule type" value="Genomic_DNA"/>
</dbReference>
<feature type="signal peptide" evidence="4">
    <location>
        <begin position="1"/>
        <end position="17"/>
    </location>
</feature>
<dbReference type="PANTHER" id="PTHR33630:SF13">
    <property type="entry name" value="ACETYLXYLAN ESTERASE"/>
    <property type="match status" value="1"/>
</dbReference>
<evidence type="ECO:0000256" key="1">
    <source>
        <dbReference type="ARBA" id="ARBA00022801"/>
    </source>
</evidence>
<gene>
    <name evidence="5" type="ORF">BDU57DRAFT_524692</name>
</gene>
<keyword evidence="2" id="KW-1015">Disulfide bond</keyword>
<dbReference type="Pfam" id="PF01083">
    <property type="entry name" value="Cutinase"/>
    <property type="match status" value="1"/>
</dbReference>
<protein>
    <submittedName>
        <fullName evidence="5">Alpha/Beta hydrolase protein</fullName>
    </submittedName>
</protein>
<dbReference type="SUPFAM" id="SSF53474">
    <property type="entry name" value="alpha/beta-Hydrolases"/>
    <property type="match status" value="1"/>
</dbReference>
<organism evidence="5 6">
    <name type="scientific">Ampelomyces quisqualis</name>
    <name type="common">Powdery mildew agent</name>
    <dbReference type="NCBI Taxonomy" id="50730"/>
    <lineage>
        <taxon>Eukaryota</taxon>
        <taxon>Fungi</taxon>
        <taxon>Dikarya</taxon>
        <taxon>Ascomycota</taxon>
        <taxon>Pezizomycotina</taxon>
        <taxon>Dothideomycetes</taxon>
        <taxon>Pleosporomycetidae</taxon>
        <taxon>Pleosporales</taxon>
        <taxon>Pleosporineae</taxon>
        <taxon>Phaeosphaeriaceae</taxon>
        <taxon>Ampelomyces</taxon>
    </lineage>
</organism>
<feature type="chain" id="PRO_5025656409" evidence="4">
    <location>
        <begin position="18"/>
        <end position="320"/>
    </location>
</feature>
<dbReference type="Gene3D" id="3.40.50.1820">
    <property type="entry name" value="alpha/beta hydrolase"/>
    <property type="match status" value="1"/>
</dbReference>
<feature type="region of interest" description="Disordered" evidence="3">
    <location>
        <begin position="258"/>
        <end position="288"/>
    </location>
</feature>
<sequence length="320" mass="34062">MKASFSSLALIAAVASAQERCDSQYPNVYCNTTEVLAFESYDCKPFHIFLARGSDEPYPGRQGNLTRQICSRLGGADQCGYENIEYPAKSTAWGKDEWCKSAAQGASNGQAQFEGYAQNCPNSKLILLGYSQGASVAQDILGGGGGQVFECSQAPNPQLDAKVGEQVVAAVTFGAVARSKNQNFTVGDGKPYDGTRPRTTGQLANLSKYSDRLQDYCHFGDPICAIGSTPQDLDAHLNYFVLHNKEVIDWVVQKAETPNVSSETSNIKPSESQQGSTPRPTTAAPAQDGNAIQTGAASSITSAGLAPMMVLFGTLVIFTL</sequence>
<keyword evidence="6" id="KW-1185">Reference proteome</keyword>
<evidence type="ECO:0000256" key="2">
    <source>
        <dbReference type="ARBA" id="ARBA00023157"/>
    </source>
</evidence>
<keyword evidence="4" id="KW-0732">Signal</keyword>